<protein>
    <submittedName>
        <fullName evidence="2">Uncharacterized protein</fullName>
    </submittedName>
</protein>
<organism evidence="2 3">
    <name type="scientific">Actinoplanes couchii</name>
    <dbReference type="NCBI Taxonomy" id="403638"/>
    <lineage>
        <taxon>Bacteria</taxon>
        <taxon>Bacillati</taxon>
        <taxon>Actinomycetota</taxon>
        <taxon>Actinomycetes</taxon>
        <taxon>Micromonosporales</taxon>
        <taxon>Micromonosporaceae</taxon>
        <taxon>Actinoplanes</taxon>
    </lineage>
</organism>
<evidence type="ECO:0000313" key="2">
    <source>
        <dbReference type="EMBL" id="GID60100.1"/>
    </source>
</evidence>
<comment type="caution">
    <text evidence="2">The sequence shown here is derived from an EMBL/GenBank/DDBJ whole genome shotgun (WGS) entry which is preliminary data.</text>
</comment>
<keyword evidence="3" id="KW-1185">Reference proteome</keyword>
<feature type="region of interest" description="Disordered" evidence="1">
    <location>
        <begin position="86"/>
        <end position="110"/>
    </location>
</feature>
<dbReference type="EMBL" id="BOMG01000104">
    <property type="protein sequence ID" value="GID60100.1"/>
    <property type="molecule type" value="Genomic_DNA"/>
</dbReference>
<accession>A0ABQ3XNL0</accession>
<evidence type="ECO:0000313" key="3">
    <source>
        <dbReference type="Proteomes" id="UP000612282"/>
    </source>
</evidence>
<evidence type="ECO:0000256" key="1">
    <source>
        <dbReference type="SAM" id="MobiDB-lite"/>
    </source>
</evidence>
<gene>
    <name evidence="2" type="ORF">Aco03nite_085040</name>
</gene>
<reference evidence="2 3" key="1">
    <citation type="submission" date="2021-01" db="EMBL/GenBank/DDBJ databases">
        <title>Whole genome shotgun sequence of Actinoplanes couchii NBRC 106145.</title>
        <authorList>
            <person name="Komaki H."/>
            <person name="Tamura T."/>
        </authorList>
    </citation>
    <scope>NUCLEOTIDE SEQUENCE [LARGE SCALE GENOMIC DNA]</scope>
    <source>
        <strain evidence="2 3">NBRC 106145</strain>
    </source>
</reference>
<dbReference type="Proteomes" id="UP000612282">
    <property type="component" value="Unassembled WGS sequence"/>
</dbReference>
<name>A0ABQ3XNL0_9ACTN</name>
<proteinExistence type="predicted"/>
<sequence length="110" mass="12291">MPRRWCDAFGDRADEARATVERLSADGGEVRAFSFSAYNNGTAWLVARNGVTVRRYSIFDPQDTAGDPLPIEQDWMAAICRLAGTKSRRRNRPGCSWPDVGRRRSRVASG</sequence>